<name>M0LU49_9EURY</name>
<dbReference type="OrthoDB" id="214549at2157"/>
<evidence type="ECO:0000313" key="1">
    <source>
        <dbReference type="EMBL" id="EMA36688.1"/>
    </source>
</evidence>
<organism evidence="1 2">
    <name type="scientific">Halococcus hamelinensis 100A6</name>
    <dbReference type="NCBI Taxonomy" id="1132509"/>
    <lineage>
        <taxon>Archaea</taxon>
        <taxon>Methanobacteriati</taxon>
        <taxon>Methanobacteriota</taxon>
        <taxon>Stenosarchaea group</taxon>
        <taxon>Halobacteria</taxon>
        <taxon>Halobacteriales</taxon>
        <taxon>Halococcaceae</taxon>
        <taxon>Halococcus</taxon>
    </lineage>
</organism>
<gene>
    <name evidence="1" type="ORF">C447_13814</name>
</gene>
<proteinExistence type="predicted"/>
<sequence length="175" mass="18763">MLGGLPVVAAGVSGCLSGSMSGPADRALTAEAIGETWTYSEGGSPVVTESGTVTASYRADEPYPQTVRLRLWPCEGETLEALGGTCSLGNLPDQMRANESVSTANRSVGETAFLWWTDVVTDIEVVTANHVFRLTHTLLSETDSDTGRETPSRDDRIETVTRIARLQTDKIDRVT</sequence>
<comment type="caution">
    <text evidence="1">The sequence shown here is derived from an EMBL/GenBank/DDBJ whole genome shotgun (WGS) entry which is preliminary data.</text>
</comment>
<evidence type="ECO:0000313" key="2">
    <source>
        <dbReference type="Proteomes" id="UP000011566"/>
    </source>
</evidence>
<keyword evidence="2" id="KW-1185">Reference proteome</keyword>
<dbReference type="Proteomes" id="UP000011566">
    <property type="component" value="Unassembled WGS sequence"/>
</dbReference>
<dbReference type="AlphaFoldDB" id="M0LU49"/>
<protein>
    <submittedName>
        <fullName evidence="1">Uncharacterized protein</fullName>
    </submittedName>
</protein>
<dbReference type="EMBL" id="AOMB01000040">
    <property type="protein sequence ID" value="EMA36688.1"/>
    <property type="molecule type" value="Genomic_DNA"/>
</dbReference>
<dbReference type="PATRIC" id="fig|1132509.6.peg.3228"/>
<reference evidence="1 2" key="1">
    <citation type="journal article" date="2014" name="PLoS Genet.">
        <title>Phylogenetically driven sequencing of extremely halophilic archaea reveals strategies for static and dynamic osmo-response.</title>
        <authorList>
            <person name="Becker E.A."/>
            <person name="Seitzer P.M."/>
            <person name="Tritt A."/>
            <person name="Larsen D."/>
            <person name="Krusor M."/>
            <person name="Yao A.I."/>
            <person name="Wu D."/>
            <person name="Madern D."/>
            <person name="Eisen J.A."/>
            <person name="Darling A.E."/>
            <person name="Facciotti M.T."/>
        </authorList>
    </citation>
    <scope>NUCLEOTIDE SEQUENCE [LARGE SCALE GENOMIC DNA]</scope>
    <source>
        <strain evidence="1 2">100A6</strain>
    </source>
</reference>
<accession>M0LU49</accession>